<dbReference type="InterPro" id="IPR016024">
    <property type="entry name" value="ARM-type_fold"/>
</dbReference>
<sequence>MSRKRGGRKGPKPEILQDDGTRLPPEEAAKLSAEAAAYAASDADYEYFEEEAEAEDALPPPTIEDALYALEAWTDADRAAQIKAQTGTSCRVIGVTATGITDMAAMWREALDNEGRVSLAHELWQSGIFEARIAAAKLLTQARMRPDDMAWQLLTQWIEEADCFALIDALCKPAAKRLQGNLARLSQLDAWAADGQPTLSGDLEEDELDDDAIEPRQGPVGPKIAIFLMTRPYTKLRNPKPEDHRVQDHLLTLAARLAPGAPVELSRAIGRWLADLAKFERARVEHFLATQEHLPRTLRREAQNGL</sequence>
<name>A0ABV1SC58_9RHOB</name>
<comment type="caution">
    <text evidence="2">The sequence shown here is derived from an EMBL/GenBank/DDBJ whole genome shotgun (WGS) entry which is preliminary data.</text>
</comment>
<evidence type="ECO:0000256" key="1">
    <source>
        <dbReference type="SAM" id="MobiDB-lite"/>
    </source>
</evidence>
<feature type="compositionally biased region" description="Basic residues" evidence="1">
    <location>
        <begin position="1"/>
        <end position="10"/>
    </location>
</feature>
<dbReference type="InterPro" id="IPR014825">
    <property type="entry name" value="DNA_alkylation"/>
</dbReference>
<organism evidence="2 3">
    <name type="scientific">Thioclava kandeliae</name>
    <dbReference type="NCBI Taxonomy" id="3070818"/>
    <lineage>
        <taxon>Bacteria</taxon>
        <taxon>Pseudomonadati</taxon>
        <taxon>Pseudomonadota</taxon>
        <taxon>Alphaproteobacteria</taxon>
        <taxon>Rhodobacterales</taxon>
        <taxon>Paracoccaceae</taxon>
        <taxon>Thioclava</taxon>
    </lineage>
</organism>
<reference evidence="2 3" key="1">
    <citation type="submission" date="2024-01" db="EMBL/GenBank/DDBJ databases">
        <authorList>
            <person name="Deng Y."/>
            <person name="Su J."/>
        </authorList>
    </citation>
    <scope>NUCLEOTIDE SEQUENCE [LARGE SCALE GENOMIC DNA]</scope>
    <source>
        <strain evidence="2 3">CPCC 100088</strain>
    </source>
</reference>
<evidence type="ECO:0000313" key="2">
    <source>
        <dbReference type="EMBL" id="MER5170498.1"/>
    </source>
</evidence>
<evidence type="ECO:0000313" key="3">
    <source>
        <dbReference type="Proteomes" id="UP001438953"/>
    </source>
</evidence>
<dbReference type="Gene3D" id="1.25.10.90">
    <property type="match status" value="1"/>
</dbReference>
<proteinExistence type="predicted"/>
<dbReference type="EMBL" id="JAYWLC010000001">
    <property type="protein sequence ID" value="MER5170498.1"/>
    <property type="molecule type" value="Genomic_DNA"/>
</dbReference>
<protein>
    <submittedName>
        <fullName evidence="2">DNA alkylation repair protein</fullName>
    </submittedName>
</protein>
<dbReference type="RefSeq" id="WP_350934412.1">
    <property type="nucleotide sequence ID" value="NZ_JAYWLC010000001.1"/>
</dbReference>
<reference evidence="2 3" key="2">
    <citation type="submission" date="2024-06" db="EMBL/GenBank/DDBJ databases">
        <title>Thioclava kandeliae sp. nov. from a rhizosphere soil sample of Kandelia candel in a mangrove.</title>
        <authorList>
            <person name="Mu T."/>
        </authorList>
    </citation>
    <scope>NUCLEOTIDE SEQUENCE [LARGE SCALE GENOMIC DNA]</scope>
    <source>
        <strain evidence="2 3">CPCC 100088</strain>
    </source>
</reference>
<gene>
    <name evidence="2" type="ORF">VSX56_01820</name>
</gene>
<accession>A0ABV1SC58</accession>
<keyword evidence="3" id="KW-1185">Reference proteome</keyword>
<dbReference type="SUPFAM" id="SSF48371">
    <property type="entry name" value="ARM repeat"/>
    <property type="match status" value="1"/>
</dbReference>
<dbReference type="Pfam" id="PF08713">
    <property type="entry name" value="DNA_alkylation"/>
    <property type="match status" value="1"/>
</dbReference>
<feature type="region of interest" description="Disordered" evidence="1">
    <location>
        <begin position="1"/>
        <end position="27"/>
    </location>
</feature>
<dbReference type="Proteomes" id="UP001438953">
    <property type="component" value="Unassembled WGS sequence"/>
</dbReference>